<reference evidence="2" key="1">
    <citation type="submission" date="2019-09" db="UniProtKB">
        <authorList>
            <consortium name="WormBaseParasite"/>
        </authorList>
    </citation>
    <scope>IDENTIFICATION</scope>
</reference>
<dbReference type="WBParaSite" id="HPBE_0000373701-mRNA-1">
    <property type="protein sequence ID" value="HPBE_0000373701-mRNA-1"/>
    <property type="gene ID" value="HPBE_0000373701"/>
</dbReference>
<evidence type="ECO:0000313" key="1">
    <source>
        <dbReference type="Proteomes" id="UP000050761"/>
    </source>
</evidence>
<keyword evidence="1" id="KW-1185">Reference proteome</keyword>
<protein>
    <submittedName>
        <fullName evidence="2">Fmp27_GFWDK domain-containing protein</fullName>
    </submittedName>
</protein>
<sequence length="220" mass="25332">LNVRWMLKKQFQLRIRVVDAALASLLALPKPAFKSLNSIATMDATFPPSLQWTTRTWHHNHYLSKDELDDLRNNVNVGCGEQPAFKSLNSIATMDATFPPSVQWTTRTCHHNHYLSKDELDDLRNNVNAGFGEELNVRWMLKKQFQLRIRVVDAALASLLDLQKPALKWLNSTATLDATFPSSLQRTTRTWHYNHYLSKDELDDLRNNVNVGCGEQLNFR</sequence>
<organism evidence="1 2">
    <name type="scientific">Heligmosomoides polygyrus</name>
    <name type="common">Parasitic roundworm</name>
    <dbReference type="NCBI Taxonomy" id="6339"/>
    <lineage>
        <taxon>Eukaryota</taxon>
        <taxon>Metazoa</taxon>
        <taxon>Ecdysozoa</taxon>
        <taxon>Nematoda</taxon>
        <taxon>Chromadorea</taxon>
        <taxon>Rhabditida</taxon>
        <taxon>Rhabditina</taxon>
        <taxon>Rhabditomorpha</taxon>
        <taxon>Strongyloidea</taxon>
        <taxon>Heligmosomidae</taxon>
        <taxon>Heligmosomoides</taxon>
    </lineage>
</organism>
<proteinExistence type="predicted"/>
<dbReference type="Proteomes" id="UP000050761">
    <property type="component" value="Unassembled WGS sequence"/>
</dbReference>
<accession>A0A183FC45</accession>
<dbReference type="AlphaFoldDB" id="A0A183FC45"/>
<evidence type="ECO:0000313" key="2">
    <source>
        <dbReference type="WBParaSite" id="HPBE_0000373701-mRNA-1"/>
    </source>
</evidence>
<name>A0A183FC45_HELPZ</name>